<evidence type="ECO:0000313" key="1">
    <source>
        <dbReference type="EMBL" id="PQV48798.1"/>
    </source>
</evidence>
<comment type="caution">
    <text evidence="1">The sequence shown here is derived from an EMBL/GenBank/DDBJ whole genome shotgun (WGS) entry which is preliminary data.</text>
</comment>
<dbReference type="EMBL" id="PVEO01000004">
    <property type="protein sequence ID" value="PQV48798.1"/>
    <property type="molecule type" value="Genomic_DNA"/>
</dbReference>
<sequence>MTSCDDIIEVVDISESTVGVLAPKNDVTLKEGEINFTWTAVDDTETYRLQIATPNFENAQQIVTDSTLTATMFTKMLSTGNYQWRVRAENSDYNTVFATNTFTIEE</sequence>
<dbReference type="Gene3D" id="2.60.40.10">
    <property type="entry name" value="Immunoglobulins"/>
    <property type="match status" value="1"/>
</dbReference>
<accession>A0A362X0A1</accession>
<name>A0A362X0A1_9FLAO</name>
<dbReference type="Proteomes" id="UP000251545">
    <property type="component" value="Unassembled WGS sequence"/>
</dbReference>
<dbReference type="RefSeq" id="WP_105473430.1">
    <property type="nucleotide sequence ID" value="NZ_PVEO01000004.1"/>
</dbReference>
<protein>
    <recommendedName>
        <fullName evidence="3">Fibronectin type-III domain-containing protein</fullName>
    </recommendedName>
</protein>
<gene>
    <name evidence="1" type="ORF">CLV33_1043</name>
</gene>
<evidence type="ECO:0008006" key="3">
    <source>
        <dbReference type="Google" id="ProtNLM"/>
    </source>
</evidence>
<proteinExistence type="predicted"/>
<evidence type="ECO:0000313" key="2">
    <source>
        <dbReference type="Proteomes" id="UP000251545"/>
    </source>
</evidence>
<reference evidence="1 2" key="1">
    <citation type="submission" date="2018-02" db="EMBL/GenBank/DDBJ databases">
        <title>Genomic Encyclopedia of Archaeal and Bacterial Type Strains, Phase II (KMG-II): from individual species to whole genera.</title>
        <authorList>
            <person name="Goeker M."/>
        </authorList>
    </citation>
    <scope>NUCLEOTIDE SEQUENCE [LARGE SCALE GENOMIC DNA]</scope>
    <source>
        <strain evidence="1 2">DSM 21165</strain>
    </source>
</reference>
<dbReference type="InterPro" id="IPR013783">
    <property type="entry name" value="Ig-like_fold"/>
</dbReference>
<dbReference type="AlphaFoldDB" id="A0A362X0A1"/>
<organism evidence="1 2">
    <name type="scientific">Jejuia pallidilutea</name>
    <dbReference type="NCBI Taxonomy" id="504487"/>
    <lineage>
        <taxon>Bacteria</taxon>
        <taxon>Pseudomonadati</taxon>
        <taxon>Bacteroidota</taxon>
        <taxon>Flavobacteriia</taxon>
        <taxon>Flavobacteriales</taxon>
        <taxon>Flavobacteriaceae</taxon>
        <taxon>Jejuia</taxon>
    </lineage>
</organism>
<dbReference type="SUPFAM" id="SSF49265">
    <property type="entry name" value="Fibronectin type III"/>
    <property type="match status" value="1"/>
</dbReference>
<dbReference type="InterPro" id="IPR036116">
    <property type="entry name" value="FN3_sf"/>
</dbReference>